<dbReference type="InterPro" id="IPR007029">
    <property type="entry name" value="YHS_dom"/>
</dbReference>
<dbReference type="HOGENOM" id="CLU_185152_1_1_2"/>
<dbReference type="Proteomes" id="UP000005233">
    <property type="component" value="Chromosome"/>
</dbReference>
<sequence length="49" mass="5541">MVKDPVCNMSVDPEKPGATETFNGKTYYFCSNKCKATFDKNRDAFIEKA</sequence>
<dbReference type="InterPro" id="IPR011017">
    <property type="entry name" value="TRASH_dom"/>
</dbReference>
<keyword evidence="3" id="KW-1185">Reference proteome</keyword>
<reference evidence="2 3" key="1">
    <citation type="journal article" date="2012" name="J. Bacteriol.">
        <title>Complete genome sequence of a thermophilic methanogen, Methanocella conradii HZ254, isolated from Chinese rice field soil.</title>
        <authorList>
            <person name="Lu Z."/>
            <person name="Lu Y."/>
        </authorList>
    </citation>
    <scope>NUCLEOTIDE SEQUENCE [LARGE SCALE GENOMIC DNA]</scope>
    <source>
        <strain evidence="3">DSM 24694 / JCM 17849 / CGMCC 1.5162 / HZ254</strain>
    </source>
</reference>
<dbReference type="GeneID" id="31818920"/>
<accession>H8I8I2</accession>
<evidence type="ECO:0000313" key="3">
    <source>
        <dbReference type="Proteomes" id="UP000005233"/>
    </source>
</evidence>
<name>H8I8I2_METCZ</name>
<dbReference type="eggNOG" id="arCOG04507">
    <property type="taxonomic scope" value="Archaea"/>
</dbReference>
<organism evidence="2 3">
    <name type="scientific">Methanocella conradii (strain DSM 24694 / JCM 17849 / CGMCC 1.5162 / HZ254)</name>
    <dbReference type="NCBI Taxonomy" id="1041930"/>
    <lineage>
        <taxon>Archaea</taxon>
        <taxon>Methanobacteriati</taxon>
        <taxon>Methanobacteriota</taxon>
        <taxon>Stenosarchaea group</taxon>
        <taxon>Methanomicrobia</taxon>
        <taxon>Methanocellales</taxon>
        <taxon>Methanocellaceae</taxon>
        <taxon>Methanocella</taxon>
    </lineage>
</organism>
<dbReference type="SUPFAM" id="SSF47240">
    <property type="entry name" value="Ferritin-like"/>
    <property type="match status" value="1"/>
</dbReference>
<dbReference type="AlphaFoldDB" id="H8I8I2"/>
<gene>
    <name evidence="2" type="ordered locus">Mtc_0694</name>
</gene>
<dbReference type="GO" id="GO:0016491">
    <property type="term" value="F:oxidoreductase activity"/>
    <property type="evidence" value="ECO:0007669"/>
    <property type="project" value="InterPro"/>
</dbReference>
<dbReference type="InterPro" id="IPR009078">
    <property type="entry name" value="Ferritin-like_SF"/>
</dbReference>
<dbReference type="EMBL" id="CP003243">
    <property type="protein sequence ID" value="AFC99458.1"/>
    <property type="molecule type" value="Genomic_DNA"/>
</dbReference>
<dbReference type="Gene3D" id="1.10.620.20">
    <property type="entry name" value="Ribonucleotide Reductase, subunit A"/>
    <property type="match status" value="1"/>
</dbReference>
<dbReference type="SMART" id="SM00746">
    <property type="entry name" value="TRASH"/>
    <property type="match status" value="1"/>
</dbReference>
<evidence type="ECO:0000259" key="1">
    <source>
        <dbReference type="SMART" id="SM00746"/>
    </source>
</evidence>
<proteinExistence type="predicted"/>
<dbReference type="STRING" id="1041930.Mtc_0694"/>
<dbReference type="Pfam" id="PF04945">
    <property type="entry name" value="YHS"/>
    <property type="match status" value="1"/>
</dbReference>
<dbReference type="KEGG" id="mez:Mtc_0694"/>
<evidence type="ECO:0000313" key="2">
    <source>
        <dbReference type="EMBL" id="AFC99458.1"/>
    </source>
</evidence>
<feature type="domain" description="TRASH" evidence="1">
    <location>
        <begin position="4"/>
        <end position="42"/>
    </location>
</feature>
<dbReference type="InterPro" id="IPR012348">
    <property type="entry name" value="RNR-like"/>
</dbReference>
<dbReference type="OrthoDB" id="37898at2157"/>
<dbReference type="RefSeq" id="WP_014405297.1">
    <property type="nucleotide sequence ID" value="NC_017034.1"/>
</dbReference>
<protein>
    <recommendedName>
        <fullName evidence="1">TRASH domain-containing protein</fullName>
    </recommendedName>
</protein>